<sequence length="79" mass="8820">VNVAYESGEISSVIDERMGSYPFEQVNKFLTLSLKCCEDEPEPRPKMAEVVRELENMSSMMSDSDSMRDTSTSSGSNKT</sequence>
<keyword evidence="2" id="KW-0675">Receptor</keyword>
<evidence type="ECO:0000313" key="2">
    <source>
        <dbReference type="EMBL" id="MCI41113.1"/>
    </source>
</evidence>
<dbReference type="AlphaFoldDB" id="A0A392RWU2"/>
<keyword evidence="2" id="KW-0418">Kinase</keyword>
<dbReference type="GO" id="GO:0016301">
    <property type="term" value="F:kinase activity"/>
    <property type="evidence" value="ECO:0007669"/>
    <property type="project" value="UniProtKB-KW"/>
</dbReference>
<accession>A0A392RWU2</accession>
<protein>
    <submittedName>
        <fullName evidence="2">Putative LRR receptor-like serine/threonine-protein kinase</fullName>
    </submittedName>
</protein>
<feature type="region of interest" description="Disordered" evidence="1">
    <location>
        <begin position="57"/>
        <end position="79"/>
    </location>
</feature>
<evidence type="ECO:0000313" key="3">
    <source>
        <dbReference type="Proteomes" id="UP000265520"/>
    </source>
</evidence>
<organism evidence="2 3">
    <name type="scientific">Trifolium medium</name>
    <dbReference type="NCBI Taxonomy" id="97028"/>
    <lineage>
        <taxon>Eukaryota</taxon>
        <taxon>Viridiplantae</taxon>
        <taxon>Streptophyta</taxon>
        <taxon>Embryophyta</taxon>
        <taxon>Tracheophyta</taxon>
        <taxon>Spermatophyta</taxon>
        <taxon>Magnoliopsida</taxon>
        <taxon>eudicotyledons</taxon>
        <taxon>Gunneridae</taxon>
        <taxon>Pentapetalae</taxon>
        <taxon>rosids</taxon>
        <taxon>fabids</taxon>
        <taxon>Fabales</taxon>
        <taxon>Fabaceae</taxon>
        <taxon>Papilionoideae</taxon>
        <taxon>50 kb inversion clade</taxon>
        <taxon>NPAAA clade</taxon>
        <taxon>Hologalegina</taxon>
        <taxon>IRL clade</taxon>
        <taxon>Trifolieae</taxon>
        <taxon>Trifolium</taxon>
    </lineage>
</organism>
<proteinExistence type="predicted"/>
<dbReference type="Gene3D" id="1.10.510.10">
    <property type="entry name" value="Transferase(Phosphotransferase) domain 1"/>
    <property type="match status" value="1"/>
</dbReference>
<dbReference type="Proteomes" id="UP000265520">
    <property type="component" value="Unassembled WGS sequence"/>
</dbReference>
<dbReference type="EMBL" id="LXQA010288004">
    <property type="protein sequence ID" value="MCI41113.1"/>
    <property type="molecule type" value="Genomic_DNA"/>
</dbReference>
<feature type="non-terminal residue" evidence="2">
    <location>
        <position position="1"/>
    </location>
</feature>
<name>A0A392RWU2_9FABA</name>
<evidence type="ECO:0000256" key="1">
    <source>
        <dbReference type="SAM" id="MobiDB-lite"/>
    </source>
</evidence>
<keyword evidence="3" id="KW-1185">Reference proteome</keyword>
<feature type="non-terminal residue" evidence="2">
    <location>
        <position position="79"/>
    </location>
</feature>
<reference evidence="2 3" key="1">
    <citation type="journal article" date="2018" name="Front. Plant Sci.">
        <title>Red Clover (Trifolium pratense) and Zigzag Clover (T. medium) - A Picture of Genomic Similarities and Differences.</title>
        <authorList>
            <person name="Dluhosova J."/>
            <person name="Istvanek J."/>
            <person name="Nedelnik J."/>
            <person name="Repkova J."/>
        </authorList>
    </citation>
    <scope>NUCLEOTIDE SEQUENCE [LARGE SCALE GENOMIC DNA]</scope>
    <source>
        <strain evidence="3">cv. 10/8</strain>
        <tissue evidence="2">Leaf</tissue>
    </source>
</reference>
<keyword evidence="2" id="KW-0808">Transferase</keyword>
<comment type="caution">
    <text evidence="2">The sequence shown here is derived from an EMBL/GenBank/DDBJ whole genome shotgun (WGS) entry which is preliminary data.</text>
</comment>